<dbReference type="InterPro" id="IPR026004">
    <property type="entry name" value="Septum_form"/>
</dbReference>
<organism evidence="4 5">
    <name type="scientific">Saccharomonospora amisosensis</name>
    <dbReference type="NCBI Taxonomy" id="1128677"/>
    <lineage>
        <taxon>Bacteria</taxon>
        <taxon>Bacillati</taxon>
        <taxon>Actinomycetota</taxon>
        <taxon>Actinomycetes</taxon>
        <taxon>Pseudonocardiales</taxon>
        <taxon>Pseudonocardiaceae</taxon>
        <taxon>Saccharomonospora</taxon>
    </lineage>
</organism>
<evidence type="ECO:0000256" key="1">
    <source>
        <dbReference type="SAM" id="MobiDB-lite"/>
    </source>
</evidence>
<feature type="domain" description="Septum formation-related" evidence="3">
    <location>
        <begin position="69"/>
        <end position="284"/>
    </location>
</feature>
<comment type="caution">
    <text evidence="4">The sequence shown here is derived from an EMBL/GenBank/DDBJ whole genome shotgun (WGS) entry which is preliminary data.</text>
</comment>
<feature type="region of interest" description="Disordered" evidence="1">
    <location>
        <begin position="295"/>
        <end position="352"/>
    </location>
</feature>
<keyword evidence="2" id="KW-0812">Transmembrane</keyword>
<protein>
    <recommendedName>
        <fullName evidence="3">Septum formation-related domain-containing protein</fullName>
    </recommendedName>
</protein>
<dbReference type="EMBL" id="JAAOYM010000002">
    <property type="protein sequence ID" value="NIJ14561.1"/>
    <property type="molecule type" value="Genomic_DNA"/>
</dbReference>
<keyword evidence="2" id="KW-0472">Membrane</keyword>
<evidence type="ECO:0000256" key="2">
    <source>
        <dbReference type="SAM" id="Phobius"/>
    </source>
</evidence>
<reference evidence="4 5" key="1">
    <citation type="submission" date="2020-03" db="EMBL/GenBank/DDBJ databases">
        <title>Sequencing the genomes of 1000 actinobacteria strains.</title>
        <authorList>
            <person name="Klenk H.-P."/>
        </authorList>
    </citation>
    <scope>NUCLEOTIDE SEQUENCE [LARGE SCALE GENOMIC DNA]</scope>
    <source>
        <strain evidence="4 5">DSM 45685</strain>
    </source>
</reference>
<feature type="transmembrane region" description="Helical" evidence="2">
    <location>
        <begin position="20"/>
        <end position="41"/>
    </location>
</feature>
<dbReference type="Proteomes" id="UP000545493">
    <property type="component" value="Unassembled WGS sequence"/>
</dbReference>
<feature type="compositionally biased region" description="Basic and acidic residues" evidence="1">
    <location>
        <begin position="304"/>
        <end position="314"/>
    </location>
</feature>
<evidence type="ECO:0000259" key="3">
    <source>
        <dbReference type="Pfam" id="PF13845"/>
    </source>
</evidence>
<gene>
    <name evidence="4" type="ORF">FHU38_004962</name>
</gene>
<sequence length="352" mass="37997">MSDQPVRLRSTRAALRTRALMVGLFLGALLALSVTWVFALGPESEQVKAEREAQRIVAAREQAFRSPPGSCLTWTKPDASDVSKVSCEKEHLFEVVGAADISDEYGPKAKAPNIDGWRKLTEERCGTIARDYLPKPLDPFGKLTLGVLRPDAEQWARGDRKLHCGLQWVGPGGEMQKLDKPAAEINQSNVWEAGTCLALVGKTVGDPISCSTKHSYEIVGLVDLRDEFDEYPPPDKQMTWLDTTCSKIAKEYTGDKDLAKEGLILSWDVREKESWDAGSTLVNCKVGAVLDDDSGLAPVRGSVKKSEKPPENKDGNTGGEKSGEGKEGDTDQAPGGGGESQPPESGTQDTGG</sequence>
<evidence type="ECO:0000313" key="5">
    <source>
        <dbReference type="Proteomes" id="UP000545493"/>
    </source>
</evidence>
<keyword evidence="5" id="KW-1185">Reference proteome</keyword>
<dbReference type="Pfam" id="PF13845">
    <property type="entry name" value="Septum_form"/>
    <property type="match status" value="1"/>
</dbReference>
<proteinExistence type="predicted"/>
<dbReference type="AlphaFoldDB" id="A0A7X5ZTF6"/>
<evidence type="ECO:0000313" key="4">
    <source>
        <dbReference type="EMBL" id="NIJ14561.1"/>
    </source>
</evidence>
<dbReference type="RefSeq" id="WP_167176796.1">
    <property type="nucleotide sequence ID" value="NZ_JAAOYM010000002.1"/>
</dbReference>
<keyword evidence="2" id="KW-1133">Transmembrane helix</keyword>
<name>A0A7X5ZTF6_9PSEU</name>
<accession>A0A7X5ZTF6</accession>